<accession>A0A0S3PWU2</accession>
<keyword evidence="2" id="KW-1185">Reference proteome</keyword>
<dbReference type="KEGG" id="vgo:GJW-30_1_02933"/>
<organism evidence="1 2">
    <name type="scientific">Variibacter gotjawalensis</name>
    <dbReference type="NCBI Taxonomy" id="1333996"/>
    <lineage>
        <taxon>Bacteria</taxon>
        <taxon>Pseudomonadati</taxon>
        <taxon>Pseudomonadota</taxon>
        <taxon>Alphaproteobacteria</taxon>
        <taxon>Hyphomicrobiales</taxon>
        <taxon>Nitrobacteraceae</taxon>
        <taxon>Variibacter</taxon>
    </lineage>
</organism>
<gene>
    <name evidence="1" type="ORF">GJW-30_1_02933</name>
</gene>
<reference evidence="1 2" key="1">
    <citation type="submission" date="2015-08" db="EMBL/GenBank/DDBJ databases">
        <title>Investigation of the bacterial diversity of lava forest soil.</title>
        <authorList>
            <person name="Lee J.S."/>
        </authorList>
    </citation>
    <scope>NUCLEOTIDE SEQUENCE [LARGE SCALE GENOMIC DNA]</scope>
    <source>
        <strain evidence="1 2">GJW-30</strain>
    </source>
</reference>
<proteinExistence type="predicted"/>
<dbReference type="Pfam" id="PF20115">
    <property type="entry name" value="DUF6505"/>
    <property type="match status" value="1"/>
</dbReference>
<dbReference type="Proteomes" id="UP000236884">
    <property type="component" value="Chromosome"/>
</dbReference>
<dbReference type="EMBL" id="AP014946">
    <property type="protein sequence ID" value="BAT60396.1"/>
    <property type="molecule type" value="Genomic_DNA"/>
</dbReference>
<dbReference type="OrthoDB" id="7355897at2"/>
<sequence length="180" mass="19790">MNLLRTIRLDPSDTFVFPVAAEPGEWAVPGGFVFWRRNVEQLEGKERTSFRAGFLGLASLGRSTLVQVVSATDADRAAAVEQLARQLCERFGAPDIETARRAAGEEVAFASSLANHPTDTLIAVRRSVEDGEVREQFRTLRRREGMSIPRVFDFAEVDDDEPEERVDLAALANSPAKGSA</sequence>
<evidence type="ECO:0000313" key="2">
    <source>
        <dbReference type="Proteomes" id="UP000236884"/>
    </source>
</evidence>
<protein>
    <submittedName>
        <fullName evidence="1">Uncharacterized protein</fullName>
    </submittedName>
</protein>
<dbReference type="AlphaFoldDB" id="A0A0S3PWU2"/>
<name>A0A0S3PWU2_9BRAD</name>
<dbReference type="RefSeq" id="WP_096356560.1">
    <property type="nucleotide sequence ID" value="NZ_AP014946.1"/>
</dbReference>
<evidence type="ECO:0000313" key="1">
    <source>
        <dbReference type="EMBL" id="BAT60396.1"/>
    </source>
</evidence>
<dbReference type="InterPro" id="IPR045442">
    <property type="entry name" value="DUF6505"/>
</dbReference>